<sequence length="158" mass="17451">MTTWKQFEDEAPELAKVVRAQLTVTKHHVLATLRADGSPRVCGTEAAIEGEHLTIGSMPQARKALDLRRDPRYALHTNPGDGSLTVPDVKISGRATEVFGPEFDAYQSAHQAELPPGPFHLFRLGVDEVVLAGLNDTRNGMEITLWRPGRPIETFQRS</sequence>
<accession>A0A2W2CAP2</accession>
<reference evidence="3 4" key="1">
    <citation type="submission" date="2018-01" db="EMBL/GenBank/DDBJ databases">
        <title>Draft genome sequence of Jiangella sp. GTF31.</title>
        <authorList>
            <person name="Sahin N."/>
            <person name="Ay H."/>
            <person name="Saygin H."/>
        </authorList>
    </citation>
    <scope>NUCLEOTIDE SEQUENCE [LARGE SCALE GENOMIC DNA]</scope>
    <source>
        <strain evidence="3 4">GTF31</strain>
    </source>
</reference>
<dbReference type="SUPFAM" id="SSF50475">
    <property type="entry name" value="FMN-binding split barrel"/>
    <property type="match status" value="1"/>
</dbReference>
<dbReference type="PANTHER" id="PTHR35176">
    <property type="entry name" value="HEME OXYGENASE HI_0854-RELATED"/>
    <property type="match status" value="1"/>
</dbReference>
<evidence type="ECO:0000313" key="4">
    <source>
        <dbReference type="Proteomes" id="UP000248764"/>
    </source>
</evidence>
<evidence type="ECO:0000259" key="2">
    <source>
        <dbReference type="Pfam" id="PF01243"/>
    </source>
</evidence>
<name>A0A2W2CAP2_9ACTN</name>
<keyword evidence="4" id="KW-1185">Reference proteome</keyword>
<comment type="caution">
    <text evidence="3">The sequence shown here is derived from an EMBL/GenBank/DDBJ whole genome shotgun (WGS) entry which is preliminary data.</text>
</comment>
<protein>
    <submittedName>
        <fullName evidence="3">Pyridoxamine 5'-phosphate oxidase</fullName>
    </submittedName>
</protein>
<dbReference type="AlphaFoldDB" id="A0A2W2CAP2"/>
<dbReference type="InterPro" id="IPR052019">
    <property type="entry name" value="F420H2_bilvrd_red/Heme_oxyg"/>
</dbReference>
<gene>
    <name evidence="3" type="ORF">C1I92_15045</name>
</gene>
<dbReference type="InterPro" id="IPR012349">
    <property type="entry name" value="Split_barrel_FMN-bd"/>
</dbReference>
<dbReference type="PANTHER" id="PTHR35176:SF6">
    <property type="entry name" value="HEME OXYGENASE HI_0854-RELATED"/>
    <property type="match status" value="1"/>
</dbReference>
<dbReference type="Proteomes" id="UP000248764">
    <property type="component" value="Unassembled WGS sequence"/>
</dbReference>
<organism evidence="3 4">
    <name type="scientific">Jiangella anatolica</name>
    <dbReference type="NCBI Taxonomy" id="2670374"/>
    <lineage>
        <taxon>Bacteria</taxon>
        <taxon>Bacillati</taxon>
        <taxon>Actinomycetota</taxon>
        <taxon>Actinomycetes</taxon>
        <taxon>Jiangellales</taxon>
        <taxon>Jiangellaceae</taxon>
        <taxon>Jiangella</taxon>
    </lineage>
</organism>
<dbReference type="RefSeq" id="WP_111255499.1">
    <property type="nucleotide sequence ID" value="NZ_POTW01000032.1"/>
</dbReference>
<dbReference type="InterPro" id="IPR011576">
    <property type="entry name" value="Pyridox_Oxase_N"/>
</dbReference>
<proteinExistence type="predicted"/>
<keyword evidence="1" id="KW-0560">Oxidoreductase</keyword>
<evidence type="ECO:0000256" key="1">
    <source>
        <dbReference type="ARBA" id="ARBA00023002"/>
    </source>
</evidence>
<dbReference type="GO" id="GO:0016627">
    <property type="term" value="F:oxidoreductase activity, acting on the CH-CH group of donors"/>
    <property type="evidence" value="ECO:0007669"/>
    <property type="project" value="TreeGrafter"/>
</dbReference>
<dbReference type="GO" id="GO:0005829">
    <property type="term" value="C:cytosol"/>
    <property type="evidence" value="ECO:0007669"/>
    <property type="project" value="TreeGrafter"/>
</dbReference>
<feature type="domain" description="Pyridoxamine 5'-phosphate oxidase N-terminal" evidence="2">
    <location>
        <begin position="18"/>
        <end position="129"/>
    </location>
</feature>
<dbReference type="Pfam" id="PF01243">
    <property type="entry name" value="PNPOx_N"/>
    <property type="match status" value="1"/>
</dbReference>
<dbReference type="EMBL" id="POTW01000032">
    <property type="protein sequence ID" value="PZF82856.1"/>
    <property type="molecule type" value="Genomic_DNA"/>
</dbReference>
<dbReference type="Gene3D" id="2.30.110.10">
    <property type="entry name" value="Electron Transport, Fmn-binding Protein, Chain A"/>
    <property type="match status" value="1"/>
</dbReference>
<evidence type="ECO:0000313" key="3">
    <source>
        <dbReference type="EMBL" id="PZF82856.1"/>
    </source>
</evidence>
<dbReference type="GO" id="GO:0070967">
    <property type="term" value="F:coenzyme F420 binding"/>
    <property type="evidence" value="ECO:0007669"/>
    <property type="project" value="TreeGrafter"/>
</dbReference>